<organism evidence="6 7">
    <name type="scientific">Myripristis murdjan</name>
    <name type="common">pinecone soldierfish</name>
    <dbReference type="NCBI Taxonomy" id="586833"/>
    <lineage>
        <taxon>Eukaryota</taxon>
        <taxon>Metazoa</taxon>
        <taxon>Chordata</taxon>
        <taxon>Craniata</taxon>
        <taxon>Vertebrata</taxon>
        <taxon>Euteleostomi</taxon>
        <taxon>Actinopterygii</taxon>
        <taxon>Neopterygii</taxon>
        <taxon>Teleostei</taxon>
        <taxon>Neoteleostei</taxon>
        <taxon>Acanthomorphata</taxon>
        <taxon>Holocentriformes</taxon>
        <taxon>Holocentridae</taxon>
        <taxon>Myripristis</taxon>
    </lineage>
</organism>
<dbReference type="GO" id="GO:0036064">
    <property type="term" value="C:ciliary basal body"/>
    <property type="evidence" value="ECO:0007669"/>
    <property type="project" value="TreeGrafter"/>
</dbReference>
<keyword evidence="2" id="KW-0175">Coiled coil</keyword>
<sequence>MELKNGTENVVDECKSYVSDAGSDRDDVPAERGTLEQDQQNFEVAEACEGTPAGQSVTSTPEPREKHGNELPSGNNVDSGEFPEVKPLCCEGSVIFEVRHDDDGLPMLDLESSAAESSSPVMEEEEAGEEEGEVEEVEGVASPDEGDTDCEELVQLLQQLHAEREEASVHSSRLQVQLLEYFKRSGEDAQVEKRRASEQELCYEKHISTLAELKQHHTTNSGSAQQQAEQLRLQSQERLSQVESEWRAFVALKQDVAVARLRQHLGKQAAQAKLEPVLASEQRQQDELVQMHLEHIKLKIRTRKLEDELHTQGELANDLQQLEFEKLQAKSQKFNEKMEKQSEELLRLLSLSTCNADDIVVSQKLQWSQVERRSRQAQLAELEATVAGKRNLLTQIKQARNCLHRDNLRLRQPCGLLWNSVLQRDFQDSMDTSVQLQDRLANLKSRMQALHHQAQRQASDEAM</sequence>
<protein>
    <submittedName>
        <fullName evidence="6">Cilia and flagella associated protein 184</fullName>
    </submittedName>
</protein>
<feature type="compositionally biased region" description="Basic and acidic residues" evidence="4">
    <location>
        <begin position="22"/>
        <end position="35"/>
    </location>
</feature>
<dbReference type="PANTHER" id="PTHR15654">
    <property type="entry name" value="COILED-COIL DOMAIN-CONTAINING PROTEIN 113-RELATED"/>
    <property type="match status" value="1"/>
</dbReference>
<dbReference type="GeneTree" id="ENSGT00940000154521"/>
<feature type="compositionally biased region" description="Acidic residues" evidence="4">
    <location>
        <begin position="122"/>
        <end position="147"/>
    </location>
</feature>
<evidence type="ECO:0000256" key="3">
    <source>
        <dbReference type="ARBA" id="ARBA00023273"/>
    </source>
</evidence>
<reference evidence="6" key="3">
    <citation type="submission" date="2025-09" db="UniProtKB">
        <authorList>
            <consortium name="Ensembl"/>
        </authorList>
    </citation>
    <scope>IDENTIFICATION</scope>
</reference>
<keyword evidence="3" id="KW-0966">Cell projection</keyword>
<reference evidence="6" key="1">
    <citation type="submission" date="2019-06" db="EMBL/GenBank/DDBJ databases">
        <authorList>
            <consortium name="Wellcome Sanger Institute Data Sharing"/>
        </authorList>
    </citation>
    <scope>NUCLEOTIDE SEQUENCE [LARGE SCALE GENOMIC DNA]</scope>
</reference>
<dbReference type="InParanoid" id="A0A667Z3H9"/>
<dbReference type="Ensembl" id="ENSMMDT00005031262.1">
    <property type="protein sequence ID" value="ENSMMDP00005030559.1"/>
    <property type="gene ID" value="ENSMMDG00005014476.1"/>
</dbReference>
<dbReference type="Proteomes" id="UP000472263">
    <property type="component" value="Chromosome 18"/>
</dbReference>
<dbReference type="FunCoup" id="A0A667Z3H9">
    <property type="interactions" value="14"/>
</dbReference>
<dbReference type="InterPro" id="IPR051885">
    <property type="entry name" value="CC_CF"/>
</dbReference>
<evidence type="ECO:0000256" key="2">
    <source>
        <dbReference type="ARBA" id="ARBA00023054"/>
    </source>
</evidence>
<comment type="subcellular location">
    <subcellularLocation>
        <location evidence="1">Cell projection</location>
        <location evidence="1">Cilium</location>
    </subcellularLocation>
</comment>
<feature type="region of interest" description="Disordered" evidence="4">
    <location>
        <begin position="105"/>
        <end position="147"/>
    </location>
</feature>
<accession>A0A667Z3H9</accession>
<dbReference type="GO" id="GO:0060271">
    <property type="term" value="P:cilium assembly"/>
    <property type="evidence" value="ECO:0007669"/>
    <property type="project" value="TreeGrafter"/>
</dbReference>
<feature type="region of interest" description="Disordered" evidence="4">
    <location>
        <begin position="16"/>
        <end position="84"/>
    </location>
</feature>
<evidence type="ECO:0000256" key="1">
    <source>
        <dbReference type="ARBA" id="ARBA00004138"/>
    </source>
</evidence>
<keyword evidence="7" id="KW-1185">Reference proteome</keyword>
<feature type="compositionally biased region" description="Low complexity" evidence="4">
    <location>
        <begin position="111"/>
        <end position="121"/>
    </location>
</feature>
<evidence type="ECO:0000313" key="6">
    <source>
        <dbReference type="Ensembl" id="ENSMMDP00005030559.1"/>
    </source>
</evidence>
<dbReference type="GO" id="GO:0005930">
    <property type="term" value="C:axoneme"/>
    <property type="evidence" value="ECO:0007669"/>
    <property type="project" value="TreeGrafter"/>
</dbReference>
<dbReference type="Pfam" id="PF13870">
    <property type="entry name" value="CCDC113_CCDC96_CC"/>
    <property type="match status" value="1"/>
</dbReference>
<evidence type="ECO:0000259" key="5">
    <source>
        <dbReference type="Pfam" id="PF13870"/>
    </source>
</evidence>
<feature type="domain" description="CCDC113/CCDC96 coiled-coil" evidence="5">
    <location>
        <begin position="282"/>
        <end position="453"/>
    </location>
</feature>
<dbReference type="InterPro" id="IPR025254">
    <property type="entry name" value="CCDC113/CCDC96_CC"/>
</dbReference>
<dbReference type="PANTHER" id="PTHR15654:SF1">
    <property type="entry name" value="COILED-COIL DOMAIN-CONTAINING PROTEIN 96"/>
    <property type="match status" value="1"/>
</dbReference>
<dbReference type="AlphaFoldDB" id="A0A667Z3H9"/>
<evidence type="ECO:0000313" key="7">
    <source>
        <dbReference type="Proteomes" id="UP000472263"/>
    </source>
</evidence>
<reference evidence="6" key="2">
    <citation type="submission" date="2025-08" db="UniProtKB">
        <authorList>
            <consortium name="Ensembl"/>
        </authorList>
    </citation>
    <scope>IDENTIFICATION</scope>
</reference>
<proteinExistence type="predicted"/>
<evidence type="ECO:0000256" key="4">
    <source>
        <dbReference type="SAM" id="MobiDB-lite"/>
    </source>
</evidence>
<name>A0A667Z3H9_9TELE</name>